<evidence type="ECO:0000313" key="2">
    <source>
        <dbReference type="Proteomes" id="UP000009168"/>
    </source>
</evidence>
<dbReference type="KEGG" id="tet:TTHERM_000095509"/>
<dbReference type="GeneID" id="24437259"/>
<dbReference type="Proteomes" id="UP000009168">
    <property type="component" value="Unassembled WGS sequence"/>
</dbReference>
<dbReference type="RefSeq" id="XP_012652043.1">
    <property type="nucleotide sequence ID" value="XM_012796589.1"/>
</dbReference>
<dbReference type="EMBL" id="GG662767">
    <property type="protein sequence ID" value="EWS75369.1"/>
    <property type="molecule type" value="Genomic_DNA"/>
</dbReference>
<proteinExistence type="predicted"/>
<keyword evidence="2" id="KW-1185">Reference proteome</keyword>
<accession>W7XKY9</accession>
<gene>
    <name evidence="1" type="ORF">TTHERM_000095509</name>
</gene>
<name>W7XKY9_TETTS</name>
<sequence length="112" mass="13410">MNQLQTSQEVNCLKKNPFNFLYCQEINASSFIFCYQEIVNFKGFYFFLQDSQGKYSQQYALLDLLIPFYESNNLKGSVNLINLDAPALKEFRFINFHLFIYAQNYFHLKERE</sequence>
<protein>
    <submittedName>
        <fullName evidence="1">Uncharacterized protein</fullName>
    </submittedName>
</protein>
<dbReference type="AlphaFoldDB" id="W7XKY9"/>
<organism evidence="1 2">
    <name type="scientific">Tetrahymena thermophila (strain SB210)</name>
    <dbReference type="NCBI Taxonomy" id="312017"/>
    <lineage>
        <taxon>Eukaryota</taxon>
        <taxon>Sar</taxon>
        <taxon>Alveolata</taxon>
        <taxon>Ciliophora</taxon>
        <taxon>Intramacronucleata</taxon>
        <taxon>Oligohymenophorea</taxon>
        <taxon>Hymenostomatida</taxon>
        <taxon>Tetrahymenina</taxon>
        <taxon>Tetrahymenidae</taxon>
        <taxon>Tetrahymena</taxon>
    </lineage>
</organism>
<reference evidence="2" key="1">
    <citation type="journal article" date="2006" name="PLoS Biol.">
        <title>Macronuclear genome sequence of the ciliate Tetrahymena thermophila, a model eukaryote.</title>
        <authorList>
            <person name="Eisen J.A."/>
            <person name="Coyne R.S."/>
            <person name="Wu M."/>
            <person name="Wu D."/>
            <person name="Thiagarajan M."/>
            <person name="Wortman J.R."/>
            <person name="Badger J.H."/>
            <person name="Ren Q."/>
            <person name="Amedeo P."/>
            <person name="Jones K.M."/>
            <person name="Tallon L.J."/>
            <person name="Delcher A.L."/>
            <person name="Salzberg S.L."/>
            <person name="Silva J.C."/>
            <person name="Haas B.J."/>
            <person name="Majoros W.H."/>
            <person name="Farzad M."/>
            <person name="Carlton J.M."/>
            <person name="Smith R.K. Jr."/>
            <person name="Garg J."/>
            <person name="Pearlman R.E."/>
            <person name="Karrer K.M."/>
            <person name="Sun L."/>
            <person name="Manning G."/>
            <person name="Elde N.C."/>
            <person name="Turkewitz A.P."/>
            <person name="Asai D.J."/>
            <person name="Wilkes D.E."/>
            <person name="Wang Y."/>
            <person name="Cai H."/>
            <person name="Collins K."/>
            <person name="Stewart B.A."/>
            <person name="Lee S.R."/>
            <person name="Wilamowska K."/>
            <person name="Weinberg Z."/>
            <person name="Ruzzo W.L."/>
            <person name="Wloga D."/>
            <person name="Gaertig J."/>
            <person name="Frankel J."/>
            <person name="Tsao C.-C."/>
            <person name="Gorovsky M.A."/>
            <person name="Keeling P.J."/>
            <person name="Waller R.F."/>
            <person name="Patron N.J."/>
            <person name="Cherry J.M."/>
            <person name="Stover N.A."/>
            <person name="Krieger C.J."/>
            <person name="del Toro C."/>
            <person name="Ryder H.F."/>
            <person name="Williamson S.C."/>
            <person name="Barbeau R.A."/>
            <person name="Hamilton E.P."/>
            <person name="Orias E."/>
        </authorList>
    </citation>
    <scope>NUCLEOTIDE SEQUENCE [LARGE SCALE GENOMIC DNA]</scope>
    <source>
        <strain evidence="2">SB210</strain>
    </source>
</reference>
<evidence type="ECO:0000313" key="1">
    <source>
        <dbReference type="EMBL" id="EWS75369.1"/>
    </source>
</evidence>
<dbReference type="InParanoid" id="W7XKY9"/>